<dbReference type="AlphaFoldDB" id="A0A4U1CZ10"/>
<protein>
    <recommendedName>
        <fullName evidence="1">Outer membrane protein beta-barrel domain-containing protein</fullName>
    </recommendedName>
</protein>
<feature type="domain" description="Outer membrane protein beta-barrel" evidence="1">
    <location>
        <begin position="7"/>
        <end position="266"/>
    </location>
</feature>
<name>A0A4U1CZ10_9SPHI</name>
<proteinExistence type="predicted"/>
<organism evidence="2 3">
    <name type="scientific">Pedobacter polaris</name>
    <dbReference type="NCBI Taxonomy" id="2571273"/>
    <lineage>
        <taxon>Bacteria</taxon>
        <taxon>Pseudomonadati</taxon>
        <taxon>Bacteroidota</taxon>
        <taxon>Sphingobacteriia</taxon>
        <taxon>Sphingobacteriales</taxon>
        <taxon>Sphingobacteriaceae</taxon>
        <taxon>Pedobacter</taxon>
    </lineage>
</organism>
<dbReference type="Proteomes" id="UP000309488">
    <property type="component" value="Unassembled WGS sequence"/>
</dbReference>
<dbReference type="RefSeq" id="WP_136838832.1">
    <property type="nucleotide sequence ID" value="NZ_SWBR01000001.1"/>
</dbReference>
<dbReference type="EMBL" id="SWBR01000001">
    <property type="protein sequence ID" value="TKC12708.1"/>
    <property type="molecule type" value="Genomic_DNA"/>
</dbReference>
<comment type="caution">
    <text evidence="2">The sequence shown here is derived from an EMBL/GenBank/DDBJ whole genome shotgun (WGS) entry which is preliminary data.</text>
</comment>
<reference evidence="2 3" key="1">
    <citation type="submission" date="2019-04" db="EMBL/GenBank/DDBJ databases">
        <title>Pedobacter sp. RP-3-22 sp. nov., isolated from Arctic soil.</title>
        <authorList>
            <person name="Dahal R.H."/>
            <person name="Kim D.-U."/>
        </authorList>
    </citation>
    <scope>NUCLEOTIDE SEQUENCE [LARGE SCALE GENOMIC DNA]</scope>
    <source>
        <strain evidence="2 3">RP-3-22</strain>
    </source>
</reference>
<evidence type="ECO:0000313" key="3">
    <source>
        <dbReference type="Proteomes" id="UP000309488"/>
    </source>
</evidence>
<gene>
    <name evidence="2" type="ORF">FA048_03560</name>
</gene>
<evidence type="ECO:0000313" key="2">
    <source>
        <dbReference type="EMBL" id="TKC12708.1"/>
    </source>
</evidence>
<sequence length="439" mass="48944">MVLDNLNNRPSYVDSLSTQYTSVTINQSFGINYNYNNKKMRYNLGFNAKPSFMSSNYINLHQKIRNNNLNYAPNINLSRTIAKGKTLSVNYSGSNNNPSSYQLQPIRNTQNLQNIVIGNPNLKSFFNHNLSSSYNYVNLKTGISAQTGLNFSTTQNEIVNNVILIPDTLNSVKQETRFENTNGTYNAGSNYVFNVPIKKNKLSISYGGNFGISNRAIFINNIKSYNKGLNLSQQVNANLNLKKISISANTNYSFSSNNNSMNLNSFNEAASFNLGQISGAAFFKTHSYRADLNSSLRLKKLSVTSNVNYSLTNNDADFSNENLKKVKSLNLSLSARATIRKSYHVGFNATKRINAGYSLANTNPLLLNANLNKTFFKDQALSLNINANDLLNQGNNLSRYVMGNSIIDSRTNQVTRVFTFGLSYNISKFGGKTFRVDAD</sequence>
<dbReference type="SUPFAM" id="SSF56935">
    <property type="entry name" value="Porins"/>
    <property type="match status" value="1"/>
</dbReference>
<evidence type="ECO:0000259" key="1">
    <source>
        <dbReference type="Pfam" id="PF14905"/>
    </source>
</evidence>
<accession>A0A4U1CZ10</accession>
<keyword evidence="3" id="KW-1185">Reference proteome</keyword>
<dbReference type="InterPro" id="IPR041700">
    <property type="entry name" value="OMP_b-brl_3"/>
</dbReference>
<dbReference type="Pfam" id="PF14905">
    <property type="entry name" value="OMP_b-brl_3"/>
    <property type="match status" value="1"/>
</dbReference>